<evidence type="ECO:0000313" key="4">
    <source>
        <dbReference type="Proteomes" id="UP000677918"/>
    </source>
</evidence>
<feature type="domain" description="Copper amine oxidase-like N-terminal" evidence="2">
    <location>
        <begin position="36"/>
        <end position="140"/>
    </location>
</feature>
<dbReference type="Gene3D" id="3.30.457.10">
    <property type="entry name" value="Copper amine oxidase-like, N-terminal domain"/>
    <property type="match status" value="1"/>
</dbReference>
<accession>A0A8J4H7Z6</accession>
<dbReference type="SUPFAM" id="SSF55383">
    <property type="entry name" value="Copper amine oxidase, domain N"/>
    <property type="match status" value="1"/>
</dbReference>
<dbReference type="Pfam" id="PF07833">
    <property type="entry name" value="Cu_amine_oxidN1"/>
    <property type="match status" value="1"/>
</dbReference>
<dbReference type="AlphaFoldDB" id="A0A8J4H7Z6"/>
<sequence length="444" mass="50857">MKNKILLILTVLVLSSTQFISYSAYAQQPSGITVTLDGEKVEFDHDPVVQSGTTMVQFVPIFRMLGLQFDWDQASKTVTGYKDEWKVELTVGESEAYINGKAVELSQAPILYNNNTFVPLRFIGEASGKTVLWNSDEQTAELVTPLAQLLYDTIMQDSLHFEWNMFQTRLKEPAQYLARYEDRLWFGIETDLGMLLKIYHFDGQEIQFIQYFATDDRFVQSDLAPTSEELISIFADNYGSPELDDFGATWRGPGNYKSISGNEEHISIIFGPDLSLPLGTMVEMEQLFATTDGTDFRNMKWGMSLEEVKTNEENAFLLLEKSDELLYEITVEQKSYALQYKFKENRLVEGLYLVSDLTNDNVAYMEEFIQLRDLLTDIYGESPFSTAVWTNEEYKYQPDKWEIAAENGDMSIFNQWETPTSSIILALHGSDLAIGVWVTFQEKE</sequence>
<name>A0A8J4H7Z6_9BACL</name>
<evidence type="ECO:0000313" key="3">
    <source>
        <dbReference type="EMBL" id="GIQ71491.1"/>
    </source>
</evidence>
<keyword evidence="1" id="KW-0732">Signal</keyword>
<gene>
    <name evidence="3" type="ORF">XYCOK13_43150</name>
</gene>
<evidence type="ECO:0000259" key="2">
    <source>
        <dbReference type="Pfam" id="PF07833"/>
    </source>
</evidence>
<dbReference type="RefSeq" id="WP_213414282.1">
    <property type="nucleotide sequence ID" value="NZ_BOVK01000096.1"/>
</dbReference>
<feature type="chain" id="PRO_5035298866" description="Copper amine oxidase-like N-terminal domain-containing protein" evidence="1">
    <location>
        <begin position="27"/>
        <end position="444"/>
    </location>
</feature>
<proteinExistence type="predicted"/>
<organism evidence="3 4">
    <name type="scientific">Xylanibacillus composti</name>
    <dbReference type="NCBI Taxonomy" id="1572762"/>
    <lineage>
        <taxon>Bacteria</taxon>
        <taxon>Bacillati</taxon>
        <taxon>Bacillota</taxon>
        <taxon>Bacilli</taxon>
        <taxon>Bacillales</taxon>
        <taxon>Paenibacillaceae</taxon>
        <taxon>Xylanibacillus</taxon>
    </lineage>
</organism>
<dbReference type="EMBL" id="BOVK01000096">
    <property type="protein sequence ID" value="GIQ71491.1"/>
    <property type="molecule type" value="Genomic_DNA"/>
</dbReference>
<comment type="caution">
    <text evidence="3">The sequence shown here is derived from an EMBL/GenBank/DDBJ whole genome shotgun (WGS) entry which is preliminary data.</text>
</comment>
<reference evidence="3" key="1">
    <citation type="submission" date="2021-04" db="EMBL/GenBank/DDBJ databases">
        <title>Draft genome sequence of Xylanibacillus composti strain K13.</title>
        <authorList>
            <person name="Uke A."/>
            <person name="Chhe C."/>
            <person name="Baramee S."/>
            <person name="Kosugi A."/>
        </authorList>
    </citation>
    <scope>NUCLEOTIDE SEQUENCE</scope>
    <source>
        <strain evidence="3">K13</strain>
    </source>
</reference>
<keyword evidence="4" id="KW-1185">Reference proteome</keyword>
<dbReference type="InterPro" id="IPR012854">
    <property type="entry name" value="Cu_amine_oxidase-like_N"/>
</dbReference>
<feature type="signal peptide" evidence="1">
    <location>
        <begin position="1"/>
        <end position="26"/>
    </location>
</feature>
<protein>
    <recommendedName>
        <fullName evidence="2">Copper amine oxidase-like N-terminal domain-containing protein</fullName>
    </recommendedName>
</protein>
<dbReference type="Proteomes" id="UP000677918">
    <property type="component" value="Unassembled WGS sequence"/>
</dbReference>
<evidence type="ECO:0000256" key="1">
    <source>
        <dbReference type="SAM" id="SignalP"/>
    </source>
</evidence>
<dbReference type="InterPro" id="IPR036582">
    <property type="entry name" value="Mao_N_sf"/>
</dbReference>